<dbReference type="EMBL" id="JAAEDI010000002">
    <property type="protein sequence ID" value="MBR0648454.1"/>
    <property type="molecule type" value="Genomic_DNA"/>
</dbReference>
<evidence type="ECO:0000313" key="2">
    <source>
        <dbReference type="Proteomes" id="UP000698752"/>
    </source>
</evidence>
<proteinExistence type="predicted"/>
<sequence>MRGMMSRTAAMAAIVLLAAACGGDEAPSGEYGRTEAGQWFTILNFRSGNQVTLTMIGSSDAINGTFRHEGDTVAVTAAGDSRTLRIDGNGCLDGGPGNALFSGVICKKR</sequence>
<evidence type="ECO:0000313" key="1">
    <source>
        <dbReference type="EMBL" id="MBR0648454.1"/>
    </source>
</evidence>
<dbReference type="Proteomes" id="UP000698752">
    <property type="component" value="Unassembled WGS sequence"/>
</dbReference>
<dbReference type="PROSITE" id="PS51257">
    <property type="entry name" value="PROKAR_LIPOPROTEIN"/>
    <property type="match status" value="1"/>
</dbReference>
<organism evidence="1 2">
    <name type="scientific">Neoroseomonas terrae</name>
    <dbReference type="NCBI Taxonomy" id="424799"/>
    <lineage>
        <taxon>Bacteria</taxon>
        <taxon>Pseudomonadati</taxon>
        <taxon>Pseudomonadota</taxon>
        <taxon>Alphaproteobacteria</taxon>
        <taxon>Acetobacterales</taxon>
        <taxon>Acetobacteraceae</taxon>
        <taxon>Neoroseomonas</taxon>
    </lineage>
</organism>
<protein>
    <submittedName>
        <fullName evidence="1">Uncharacterized protein</fullName>
    </submittedName>
</protein>
<comment type="caution">
    <text evidence="1">The sequence shown here is derived from an EMBL/GenBank/DDBJ whole genome shotgun (WGS) entry which is preliminary data.</text>
</comment>
<gene>
    <name evidence="1" type="ORF">GXW78_02155</name>
</gene>
<accession>A0ABS5EBQ0</accession>
<keyword evidence="2" id="KW-1185">Reference proteome</keyword>
<name>A0ABS5EBQ0_9PROT</name>
<reference evidence="2" key="1">
    <citation type="journal article" date="2021" name="Syst. Appl. Microbiol.">
        <title>Roseomonas hellenica sp. nov., isolated from roots of wild-growing Alkanna tinctoria.</title>
        <authorList>
            <person name="Rat A."/>
            <person name="Naranjo H.D."/>
            <person name="Lebbe L."/>
            <person name="Cnockaert M."/>
            <person name="Krigas N."/>
            <person name="Grigoriadou K."/>
            <person name="Maloupa E."/>
            <person name="Willems A."/>
        </authorList>
    </citation>
    <scope>NUCLEOTIDE SEQUENCE [LARGE SCALE GENOMIC DNA]</scope>
    <source>
        <strain evidence="2">LMG 31159</strain>
    </source>
</reference>